<comment type="similarity">
    <text evidence="8 9">Belongs to the TonB-dependent receptor family.</text>
</comment>
<feature type="domain" description="TonB-dependent receptor plug" evidence="12">
    <location>
        <begin position="48"/>
        <end position="153"/>
    </location>
</feature>
<dbReference type="Pfam" id="PF00593">
    <property type="entry name" value="TonB_dep_Rec_b-barrel"/>
    <property type="match status" value="1"/>
</dbReference>
<proteinExistence type="inferred from homology"/>
<evidence type="ECO:0000256" key="10">
    <source>
        <dbReference type="SAM" id="SignalP"/>
    </source>
</evidence>
<accession>A0A3D9CKI1</accession>
<dbReference type="InterPro" id="IPR037066">
    <property type="entry name" value="Plug_dom_sf"/>
</dbReference>
<keyword evidence="14" id="KW-1185">Reference proteome</keyword>
<evidence type="ECO:0000256" key="6">
    <source>
        <dbReference type="ARBA" id="ARBA00023136"/>
    </source>
</evidence>
<dbReference type="InterPro" id="IPR036942">
    <property type="entry name" value="Beta-barrel_TonB_sf"/>
</dbReference>
<evidence type="ECO:0000313" key="13">
    <source>
        <dbReference type="EMBL" id="REC66245.1"/>
    </source>
</evidence>
<dbReference type="NCBIfam" id="TIGR04057">
    <property type="entry name" value="SusC_RagA_signa"/>
    <property type="match status" value="1"/>
</dbReference>
<evidence type="ECO:0000256" key="8">
    <source>
        <dbReference type="PROSITE-ProRule" id="PRU01360"/>
    </source>
</evidence>
<dbReference type="NCBIfam" id="TIGR04056">
    <property type="entry name" value="OMP_RagA_SusC"/>
    <property type="match status" value="1"/>
</dbReference>
<dbReference type="InterPro" id="IPR023997">
    <property type="entry name" value="TonB-dep_OMP_SusC/RagA_CS"/>
</dbReference>
<keyword evidence="7 8" id="KW-0998">Cell outer membrane</keyword>
<evidence type="ECO:0000256" key="7">
    <source>
        <dbReference type="ARBA" id="ARBA00023237"/>
    </source>
</evidence>
<dbReference type="Proteomes" id="UP000256769">
    <property type="component" value="Unassembled WGS sequence"/>
</dbReference>
<keyword evidence="2 8" id="KW-0813">Transport</keyword>
<comment type="subcellular location">
    <subcellularLocation>
        <location evidence="1 8">Cell outer membrane</location>
        <topology evidence="1 8">Multi-pass membrane protein</topology>
    </subcellularLocation>
</comment>
<name>A0A3D9CKI1_9FLAO</name>
<feature type="signal peptide" evidence="10">
    <location>
        <begin position="1"/>
        <end position="23"/>
    </location>
</feature>
<evidence type="ECO:0000256" key="9">
    <source>
        <dbReference type="RuleBase" id="RU003357"/>
    </source>
</evidence>
<dbReference type="AlphaFoldDB" id="A0A3D9CKI1"/>
<dbReference type="Gene3D" id="2.40.170.20">
    <property type="entry name" value="TonB-dependent receptor, beta-barrel domain"/>
    <property type="match status" value="1"/>
</dbReference>
<evidence type="ECO:0000256" key="4">
    <source>
        <dbReference type="ARBA" id="ARBA00022692"/>
    </source>
</evidence>
<keyword evidence="10" id="KW-0732">Signal</keyword>
<reference evidence="13 14" key="1">
    <citation type="journal article" date="2007" name="Int. J. Syst. Evol. Microbiol.">
        <title>Chryseobacterium flavum sp. nov., isolated from polluted soil.</title>
        <authorList>
            <person name="Zhou Y."/>
            <person name="Dong J."/>
            <person name="Wang X."/>
            <person name="Huang X."/>
            <person name="Zhang K.Y."/>
            <person name="Zhang Y.Q."/>
            <person name="Guo Y.F."/>
            <person name="Lai R."/>
            <person name="Li W.J."/>
        </authorList>
    </citation>
    <scope>NUCLEOTIDE SEQUENCE [LARGE SCALE GENOMIC DNA]</scope>
    <source>
        <strain evidence="13 14">KCTC 12877</strain>
    </source>
</reference>
<dbReference type="InterPro" id="IPR012910">
    <property type="entry name" value="Plug_dom"/>
</dbReference>
<evidence type="ECO:0000256" key="3">
    <source>
        <dbReference type="ARBA" id="ARBA00022452"/>
    </source>
</evidence>
<keyword evidence="5 9" id="KW-0798">TonB box</keyword>
<keyword evidence="3 8" id="KW-1134">Transmembrane beta strand</keyword>
<dbReference type="Gene3D" id="2.170.130.10">
    <property type="entry name" value="TonB-dependent receptor, plug domain"/>
    <property type="match status" value="1"/>
</dbReference>
<evidence type="ECO:0000259" key="11">
    <source>
        <dbReference type="Pfam" id="PF00593"/>
    </source>
</evidence>
<evidence type="ECO:0000259" key="12">
    <source>
        <dbReference type="Pfam" id="PF07715"/>
    </source>
</evidence>
<dbReference type="InterPro" id="IPR023996">
    <property type="entry name" value="TonB-dep_OMP_SusC/RagA"/>
</dbReference>
<dbReference type="InterPro" id="IPR000531">
    <property type="entry name" value="Beta-barrel_TonB"/>
</dbReference>
<feature type="domain" description="TonB-dependent receptor-like beta-barrel" evidence="11">
    <location>
        <begin position="314"/>
        <end position="897"/>
    </location>
</feature>
<dbReference type="GO" id="GO:0009279">
    <property type="term" value="C:cell outer membrane"/>
    <property type="evidence" value="ECO:0007669"/>
    <property type="project" value="UniProtKB-SubCell"/>
</dbReference>
<evidence type="ECO:0000256" key="2">
    <source>
        <dbReference type="ARBA" id="ARBA00022448"/>
    </source>
</evidence>
<dbReference type="InterPro" id="IPR039426">
    <property type="entry name" value="TonB-dep_rcpt-like"/>
</dbReference>
<dbReference type="EMBL" id="QNUE01000009">
    <property type="protein sequence ID" value="REC66245.1"/>
    <property type="molecule type" value="Genomic_DNA"/>
</dbReference>
<dbReference type="Pfam" id="PF07715">
    <property type="entry name" value="Plug"/>
    <property type="match status" value="1"/>
</dbReference>
<evidence type="ECO:0000256" key="5">
    <source>
        <dbReference type="ARBA" id="ARBA00023077"/>
    </source>
</evidence>
<keyword evidence="6 8" id="KW-0472">Membrane</keyword>
<comment type="caution">
    <text evidence="13">The sequence shown here is derived from an EMBL/GenBank/DDBJ whole genome shotgun (WGS) entry which is preliminary data.</text>
</comment>
<organism evidence="13 14">
    <name type="scientific">Chryseobacterium flavum</name>
    <dbReference type="NCBI Taxonomy" id="415851"/>
    <lineage>
        <taxon>Bacteria</taxon>
        <taxon>Pseudomonadati</taxon>
        <taxon>Bacteroidota</taxon>
        <taxon>Flavobacteriia</taxon>
        <taxon>Flavobacteriales</taxon>
        <taxon>Weeksellaceae</taxon>
        <taxon>Chryseobacterium group</taxon>
        <taxon>Chryseobacterium</taxon>
    </lineage>
</organism>
<gene>
    <name evidence="13" type="ORF">DRF59_12255</name>
</gene>
<evidence type="ECO:0000313" key="14">
    <source>
        <dbReference type="Proteomes" id="UP000256769"/>
    </source>
</evidence>
<dbReference type="OrthoDB" id="9768177at2"/>
<keyword evidence="4 8" id="KW-0812">Transmembrane</keyword>
<dbReference type="RefSeq" id="WP_115960271.1">
    <property type="nucleotide sequence ID" value="NZ_CBCRVL010000014.1"/>
</dbReference>
<feature type="chain" id="PRO_5017601702" evidence="10">
    <location>
        <begin position="24"/>
        <end position="951"/>
    </location>
</feature>
<evidence type="ECO:0000256" key="1">
    <source>
        <dbReference type="ARBA" id="ARBA00004571"/>
    </source>
</evidence>
<dbReference type="PROSITE" id="PS52016">
    <property type="entry name" value="TONB_DEPENDENT_REC_3"/>
    <property type="match status" value="1"/>
</dbReference>
<protein>
    <submittedName>
        <fullName evidence="13">SusC/RagA family TonB-linked outer membrane protein</fullName>
    </submittedName>
</protein>
<sequence length="951" mass="104815">MKQSNLKYSCLIAVLYFGMNVDAQVTSDSTKVQKIDEVVMIGYGSRKKVDNTTSISSISAEEVTKTKVLNASQAIQGKAAGVQVTASDMPGSTPTVNIRGLGTVLGGRTPLYVVDGMYANNINNINANDILTYDILKDAAALAIYGNRAANGVIIITTKSGKGKLNVTYDGLIGVRTPLKTVKMADSQQFIPYNNIGLAAQGKGLLNPNQPYNTDWFKEITRTGIYNQHNVAISGSSDAVKYFLSLSNYDEQSILKGTNYNRTTVRTNNEYRISKGIRLSQNLSATFTNDTPKSLGIFTTAYKQSPLVPVYYPNGQWGQPIYDGNGNISYSGGRFNNVGNPVQQLFFDNQKTKSFILQGGLKLDADIFSGLKFTSQFNGEYGTSKYYNFVDTRAIWLANDPTRTVAQYSSTEPINRLTNKNIDYYNWVLSNYLTYTKKIDNHDFEIVAGTEASVNSGLSTLVMNRKNLPAQSNYWNTLNTDYYGYLFSDNTTKALESIQGDRNTTISYFGRLQYKFMNRYLLSATVRRDGSSQFADGHKWGTFPSFGAGWIISEEEFMKGGFFRTLKLRGGWGRIANQRVPLNYLPLLSGATYNYGFGTSAVSNGVTVNKGYDPELGWEVTEEASLGLDFGILDNRLTGSFDVYNRETTNIILAVKPYMATGISEVNYSHMGSVVNKGAEITLNWADKIGEDFTYSVGANYSYNKNELTSMNTSKPVSQVVGGNLGNGQDTKYFNAQTVGQPLGSFFLWEFDGYDANGNMKFKDLNGNGITGSADAGDRRFVGSYIPKSTLGVNFSMTYKNWDFALTGYGAFGFSVYNGKKAQRISGENIEASVANDYWTASNTNAANPAPNTAIPIASTFFLEKGDYFRINNISVGYTFRDVTDYLRSVKLYVSAINPIVFQKYSGYSSELSGYNPADPNSEGDPYKGAGIELDSYPTLRSFVFGVNLNF</sequence>
<dbReference type="SUPFAM" id="SSF56935">
    <property type="entry name" value="Porins"/>
    <property type="match status" value="1"/>
</dbReference>